<dbReference type="InterPro" id="IPR040150">
    <property type="entry name" value="Iwr1"/>
</dbReference>
<dbReference type="PANTHER" id="PTHR28063">
    <property type="entry name" value="RNA POLYMERASE II NUCLEAR LOCALIZATION PROTEIN IWR1"/>
    <property type="match status" value="1"/>
</dbReference>
<sequence length="473" mass="52976">MSIASQQKTSIQNDKSTPSSSRMASRPDSPSYDPKGSLILRIKRKRGVDPITALRIETLRSEEERESKESDASLIGTSPEDVTQARPKRRLTDRGVFRLAETVSLSSFDNLEKTKQLENRIAQLKKPSTGPEKDELKEKDDSQKKENKDETTTPKTSKSSTSSPNPAQLRFKVVHSSSSKTSRRSLYDALKANNSSSSLRLKKRHLKTSARADRPPEILSSRPTPYSRRPRYIDAVVEGSPLGRDVNGKGARKQQTQVDSEMDSLDRRFAGLLGDYLKGQDLEPPKDILDAAADAEFQQPKDSEENSSDEDDYVYDIYYREKEASFTSNLAASAAHIGLQPSEVAGHERQPSYNNMTSSTASLSAQTGPVVAPEAMATLVGLTERDFFGEEDEDTIEQGSRLISEEMLDSDDPYEEGEDEDSNDEDFYRNDYPEQEAEEEEDMEASGWGWAGPRRHRNSDSDDESEEEEEDDF</sequence>
<feature type="region of interest" description="Disordered" evidence="2">
    <location>
        <begin position="57"/>
        <end position="94"/>
    </location>
</feature>
<evidence type="ECO:0000256" key="2">
    <source>
        <dbReference type="SAM" id="MobiDB-lite"/>
    </source>
</evidence>
<feature type="compositionally biased region" description="Acidic residues" evidence="2">
    <location>
        <begin position="461"/>
        <end position="473"/>
    </location>
</feature>
<gene>
    <name evidence="4" type="ORF">FA14DRAFT_160495</name>
</gene>
<dbReference type="OrthoDB" id="6255506at2759"/>
<name>A0A316VCL0_9BASI</name>
<dbReference type="RefSeq" id="XP_025355578.1">
    <property type="nucleotide sequence ID" value="XM_025498705.1"/>
</dbReference>
<feature type="compositionally biased region" description="Low complexity" evidence="2">
    <location>
        <begin position="153"/>
        <end position="164"/>
    </location>
</feature>
<reference evidence="4 5" key="1">
    <citation type="journal article" date="2018" name="Mol. Biol. Evol.">
        <title>Broad Genomic Sampling Reveals a Smut Pathogenic Ancestry of the Fungal Clade Ustilaginomycotina.</title>
        <authorList>
            <person name="Kijpornyongpan T."/>
            <person name="Mondo S.J."/>
            <person name="Barry K."/>
            <person name="Sandor L."/>
            <person name="Lee J."/>
            <person name="Lipzen A."/>
            <person name="Pangilinan J."/>
            <person name="LaButti K."/>
            <person name="Hainaut M."/>
            <person name="Henrissat B."/>
            <person name="Grigoriev I.V."/>
            <person name="Spatafora J.W."/>
            <person name="Aime M.C."/>
        </authorList>
    </citation>
    <scope>NUCLEOTIDE SEQUENCE [LARGE SCALE GENOMIC DNA]</scope>
    <source>
        <strain evidence="4 5">MCA 3882</strain>
    </source>
</reference>
<dbReference type="PANTHER" id="PTHR28063:SF1">
    <property type="entry name" value="RNA POLYMERASE II NUCLEAR LOCALIZATION PROTEIN IWR1"/>
    <property type="match status" value="1"/>
</dbReference>
<dbReference type="InterPro" id="IPR013883">
    <property type="entry name" value="TF_Iwr1_dom"/>
</dbReference>
<protein>
    <recommendedName>
        <fullName evidence="3">Transcription factor Iwr1 domain-containing protein</fullName>
    </recommendedName>
</protein>
<dbReference type="STRING" id="1280837.A0A316VCL0"/>
<evidence type="ECO:0000313" key="4">
    <source>
        <dbReference type="EMBL" id="PWN35276.1"/>
    </source>
</evidence>
<evidence type="ECO:0000256" key="1">
    <source>
        <dbReference type="ARBA" id="ARBA00010218"/>
    </source>
</evidence>
<dbReference type="GeneID" id="37020486"/>
<dbReference type="InParanoid" id="A0A316VCL0"/>
<feature type="compositionally biased region" description="Acidic residues" evidence="2">
    <location>
        <begin position="406"/>
        <end position="425"/>
    </location>
</feature>
<feature type="region of interest" description="Disordered" evidence="2">
    <location>
        <begin position="111"/>
        <end position="263"/>
    </location>
</feature>
<evidence type="ECO:0000259" key="3">
    <source>
        <dbReference type="Pfam" id="PF08574"/>
    </source>
</evidence>
<dbReference type="AlphaFoldDB" id="A0A316VCL0"/>
<dbReference type="GO" id="GO:0006606">
    <property type="term" value="P:protein import into nucleus"/>
    <property type="evidence" value="ECO:0007669"/>
    <property type="project" value="InterPro"/>
</dbReference>
<feature type="domain" description="Transcription factor Iwr1" evidence="3">
    <location>
        <begin position="311"/>
        <end position="436"/>
    </location>
</feature>
<feature type="region of interest" description="Disordered" evidence="2">
    <location>
        <begin position="280"/>
        <end position="312"/>
    </location>
</feature>
<dbReference type="Proteomes" id="UP000245771">
    <property type="component" value="Unassembled WGS sequence"/>
</dbReference>
<feature type="compositionally biased region" description="Polar residues" evidence="2">
    <location>
        <begin position="1"/>
        <end position="23"/>
    </location>
</feature>
<dbReference type="Pfam" id="PF08574">
    <property type="entry name" value="Iwr1"/>
    <property type="match status" value="1"/>
</dbReference>
<dbReference type="EMBL" id="KZ819603">
    <property type="protein sequence ID" value="PWN35276.1"/>
    <property type="molecule type" value="Genomic_DNA"/>
</dbReference>
<comment type="similarity">
    <text evidence="1">Belongs to the IWR1/SLC7A6OS family.</text>
</comment>
<feature type="region of interest" description="Disordered" evidence="2">
    <location>
        <begin position="342"/>
        <end position="367"/>
    </location>
</feature>
<evidence type="ECO:0000313" key="5">
    <source>
        <dbReference type="Proteomes" id="UP000245771"/>
    </source>
</evidence>
<feature type="region of interest" description="Disordered" evidence="2">
    <location>
        <begin position="1"/>
        <end position="38"/>
    </location>
</feature>
<accession>A0A316VCL0</accession>
<feature type="region of interest" description="Disordered" evidence="2">
    <location>
        <begin position="384"/>
        <end position="473"/>
    </location>
</feature>
<feature type="compositionally biased region" description="Basic and acidic residues" evidence="2">
    <location>
        <begin position="131"/>
        <end position="152"/>
    </location>
</feature>
<feature type="compositionally biased region" description="Polar residues" evidence="2">
    <location>
        <begin position="351"/>
        <end position="367"/>
    </location>
</feature>
<feature type="compositionally biased region" description="Low complexity" evidence="2">
    <location>
        <begin position="189"/>
        <end position="199"/>
    </location>
</feature>
<proteinExistence type="inferred from homology"/>
<organism evidence="4 5">
    <name type="scientific">Meira miltonrushii</name>
    <dbReference type="NCBI Taxonomy" id="1280837"/>
    <lineage>
        <taxon>Eukaryota</taxon>
        <taxon>Fungi</taxon>
        <taxon>Dikarya</taxon>
        <taxon>Basidiomycota</taxon>
        <taxon>Ustilaginomycotina</taxon>
        <taxon>Exobasidiomycetes</taxon>
        <taxon>Exobasidiales</taxon>
        <taxon>Brachybasidiaceae</taxon>
        <taxon>Meira</taxon>
    </lineage>
</organism>
<feature type="compositionally biased region" description="Acidic residues" evidence="2">
    <location>
        <begin position="433"/>
        <end position="444"/>
    </location>
</feature>
<feature type="compositionally biased region" description="Basic and acidic residues" evidence="2">
    <location>
        <begin position="280"/>
        <end position="289"/>
    </location>
</feature>
<keyword evidence="5" id="KW-1185">Reference proteome</keyword>
<feature type="compositionally biased region" description="Basic and acidic residues" evidence="2">
    <location>
        <begin position="57"/>
        <end position="71"/>
    </location>
</feature>